<dbReference type="PANTHER" id="PTHR48111">
    <property type="entry name" value="REGULATOR OF RPOS"/>
    <property type="match status" value="1"/>
</dbReference>
<keyword evidence="5" id="KW-0804">Transcription</keyword>
<feature type="domain" description="Response regulatory" evidence="8">
    <location>
        <begin position="3"/>
        <end position="117"/>
    </location>
</feature>
<dbReference type="PROSITE" id="PS50110">
    <property type="entry name" value="RESPONSE_REGULATORY"/>
    <property type="match status" value="1"/>
</dbReference>
<dbReference type="GO" id="GO:0000976">
    <property type="term" value="F:transcription cis-regulatory region binding"/>
    <property type="evidence" value="ECO:0007669"/>
    <property type="project" value="TreeGrafter"/>
</dbReference>
<evidence type="ECO:0000259" key="9">
    <source>
        <dbReference type="PROSITE" id="PS51755"/>
    </source>
</evidence>
<name>F2IFW4_FLUTR</name>
<dbReference type="InterPro" id="IPR016032">
    <property type="entry name" value="Sig_transdc_resp-reg_C-effctor"/>
</dbReference>
<reference evidence="11" key="2">
    <citation type="submission" date="2011-02" db="EMBL/GenBank/DDBJ databases">
        <title>The complete genome of Fluviicola taffensis DSM 16823.</title>
        <authorList>
            <consortium name="US DOE Joint Genome Institute (JGI-PGF)"/>
            <person name="Lucas S."/>
            <person name="Copeland A."/>
            <person name="Lapidus A."/>
            <person name="Bruce D."/>
            <person name="Goodwin L."/>
            <person name="Pitluck S."/>
            <person name="Kyrpides N."/>
            <person name="Mavromatis K."/>
            <person name="Ivanova N."/>
            <person name="Mikhailova N."/>
            <person name="Pagani I."/>
            <person name="Chertkov O."/>
            <person name="Detter J.C."/>
            <person name="Han C."/>
            <person name="Tapia R."/>
            <person name="Land M."/>
            <person name="Hauser L."/>
            <person name="Markowitz V."/>
            <person name="Cheng J.-F."/>
            <person name="Hugenholtz P."/>
            <person name="Woyke T."/>
            <person name="Wu D."/>
            <person name="Tindall B."/>
            <person name="Pomrenke H.G."/>
            <person name="Brambilla E."/>
            <person name="Klenk H.-P."/>
            <person name="Eisen J.A."/>
        </authorList>
    </citation>
    <scope>NUCLEOTIDE SEQUENCE [LARGE SCALE GENOMIC DNA]</scope>
    <source>
        <strain evidence="11">DSM 16823 / RW262 / RW262</strain>
    </source>
</reference>
<dbReference type="AlphaFoldDB" id="F2IFW4"/>
<dbReference type="Gene3D" id="1.10.10.10">
    <property type="entry name" value="Winged helix-like DNA-binding domain superfamily/Winged helix DNA-binding domain"/>
    <property type="match status" value="1"/>
</dbReference>
<keyword evidence="11" id="KW-1185">Reference proteome</keyword>
<evidence type="ECO:0000256" key="2">
    <source>
        <dbReference type="ARBA" id="ARBA00023012"/>
    </source>
</evidence>
<keyword evidence="1 6" id="KW-0597">Phosphoprotein</keyword>
<dbReference type="InterPro" id="IPR039420">
    <property type="entry name" value="WalR-like"/>
</dbReference>
<evidence type="ECO:0000256" key="7">
    <source>
        <dbReference type="PROSITE-ProRule" id="PRU01091"/>
    </source>
</evidence>
<evidence type="ECO:0000313" key="11">
    <source>
        <dbReference type="Proteomes" id="UP000007463"/>
    </source>
</evidence>
<dbReference type="RefSeq" id="WP_013686356.1">
    <property type="nucleotide sequence ID" value="NC_015321.1"/>
</dbReference>
<protein>
    <submittedName>
        <fullName evidence="10">Two component transcriptional regulator, winged helix family</fullName>
    </submittedName>
</protein>
<gene>
    <name evidence="10" type="ordered locus">Fluta_1593</name>
</gene>
<keyword evidence="4 7" id="KW-0238">DNA-binding</keyword>
<dbReference type="KEGG" id="fte:Fluta_1593"/>
<evidence type="ECO:0000256" key="5">
    <source>
        <dbReference type="ARBA" id="ARBA00023163"/>
    </source>
</evidence>
<feature type="modified residue" description="4-aspartylphosphate" evidence="6">
    <location>
        <position position="53"/>
    </location>
</feature>
<dbReference type="SUPFAM" id="SSF52172">
    <property type="entry name" value="CheY-like"/>
    <property type="match status" value="1"/>
</dbReference>
<dbReference type="Gene3D" id="3.40.50.2300">
    <property type="match status" value="1"/>
</dbReference>
<dbReference type="InterPro" id="IPR001867">
    <property type="entry name" value="OmpR/PhoB-type_DNA-bd"/>
</dbReference>
<evidence type="ECO:0000259" key="8">
    <source>
        <dbReference type="PROSITE" id="PS50110"/>
    </source>
</evidence>
<dbReference type="eggNOG" id="COG0745">
    <property type="taxonomic scope" value="Bacteria"/>
</dbReference>
<organism evidence="10 11">
    <name type="scientific">Fluviicola taffensis (strain DSM 16823 / NCIMB 13979 / RW262)</name>
    <dbReference type="NCBI Taxonomy" id="755732"/>
    <lineage>
        <taxon>Bacteria</taxon>
        <taxon>Pseudomonadati</taxon>
        <taxon>Bacteroidota</taxon>
        <taxon>Flavobacteriia</taxon>
        <taxon>Flavobacteriales</taxon>
        <taxon>Crocinitomicaceae</taxon>
        <taxon>Fluviicola</taxon>
    </lineage>
</organism>
<dbReference type="SMART" id="SM00862">
    <property type="entry name" value="Trans_reg_C"/>
    <property type="match status" value="1"/>
</dbReference>
<dbReference type="InterPro" id="IPR001789">
    <property type="entry name" value="Sig_transdc_resp-reg_receiver"/>
</dbReference>
<feature type="domain" description="OmpR/PhoB-type" evidence="9">
    <location>
        <begin position="127"/>
        <end position="228"/>
    </location>
</feature>
<dbReference type="CDD" id="cd00383">
    <property type="entry name" value="trans_reg_C"/>
    <property type="match status" value="1"/>
</dbReference>
<proteinExistence type="predicted"/>
<evidence type="ECO:0000256" key="1">
    <source>
        <dbReference type="ARBA" id="ARBA00022553"/>
    </source>
</evidence>
<dbReference type="GO" id="GO:0000156">
    <property type="term" value="F:phosphorelay response regulator activity"/>
    <property type="evidence" value="ECO:0007669"/>
    <property type="project" value="TreeGrafter"/>
</dbReference>
<dbReference type="PANTHER" id="PTHR48111:SF40">
    <property type="entry name" value="PHOSPHATE REGULON TRANSCRIPTIONAL REGULATORY PROTEIN PHOB"/>
    <property type="match status" value="1"/>
</dbReference>
<dbReference type="STRING" id="755732.Fluta_1593"/>
<dbReference type="Pfam" id="PF00486">
    <property type="entry name" value="Trans_reg_C"/>
    <property type="match status" value="1"/>
</dbReference>
<dbReference type="Pfam" id="PF00072">
    <property type="entry name" value="Response_reg"/>
    <property type="match status" value="1"/>
</dbReference>
<dbReference type="GO" id="GO:0005829">
    <property type="term" value="C:cytosol"/>
    <property type="evidence" value="ECO:0007669"/>
    <property type="project" value="TreeGrafter"/>
</dbReference>
<dbReference type="EMBL" id="CP002542">
    <property type="protein sequence ID" value="AEA43585.1"/>
    <property type="molecule type" value="Genomic_DNA"/>
</dbReference>
<dbReference type="SMART" id="SM00448">
    <property type="entry name" value="REC"/>
    <property type="match status" value="1"/>
</dbReference>
<dbReference type="FunFam" id="3.40.50.2300:FF:000001">
    <property type="entry name" value="DNA-binding response regulator PhoB"/>
    <property type="match status" value="1"/>
</dbReference>
<evidence type="ECO:0000256" key="4">
    <source>
        <dbReference type="ARBA" id="ARBA00023125"/>
    </source>
</evidence>
<keyword evidence="3" id="KW-0805">Transcription regulation</keyword>
<dbReference type="OrthoDB" id="9790442at2"/>
<feature type="DNA-binding region" description="OmpR/PhoB-type" evidence="7">
    <location>
        <begin position="127"/>
        <end position="228"/>
    </location>
</feature>
<dbReference type="InterPro" id="IPR036388">
    <property type="entry name" value="WH-like_DNA-bd_sf"/>
</dbReference>
<evidence type="ECO:0000313" key="10">
    <source>
        <dbReference type="EMBL" id="AEA43585.1"/>
    </source>
</evidence>
<dbReference type="Gene3D" id="6.10.250.690">
    <property type="match status" value="1"/>
</dbReference>
<dbReference type="SUPFAM" id="SSF46894">
    <property type="entry name" value="C-terminal effector domain of the bipartite response regulators"/>
    <property type="match status" value="1"/>
</dbReference>
<evidence type="ECO:0000256" key="3">
    <source>
        <dbReference type="ARBA" id="ARBA00023015"/>
    </source>
</evidence>
<evidence type="ECO:0000256" key="6">
    <source>
        <dbReference type="PROSITE-ProRule" id="PRU00169"/>
    </source>
</evidence>
<dbReference type="InterPro" id="IPR011006">
    <property type="entry name" value="CheY-like_superfamily"/>
</dbReference>
<dbReference type="CDD" id="cd17574">
    <property type="entry name" value="REC_OmpR"/>
    <property type="match status" value="1"/>
</dbReference>
<keyword evidence="2" id="KW-0902">Two-component regulatory system</keyword>
<sequence>MKQVLVIEDEQSLLEMMQFNLELEGYSVTTITNGKEALKYKTQLDNFDLVILDVMLPEVSGLDICRAYREESSVPIIFVSAKGNTIDRIAGLKLGANDYLPKPFDLEEFLLRCSILVQPNKKQLTIPSEIRIGNYRVFPASFEVESMNTGAKQELSKREMELIQLFYARKDEVVSRDEILNTLWTNDQFPTGRTIDNYILSFRKLFEDDPKNPQFFHSIRGVGYKFTLLD</sequence>
<reference evidence="10 11" key="1">
    <citation type="journal article" date="2011" name="Stand. Genomic Sci.">
        <title>Complete genome sequence of the gliding freshwater bacterium Fluviicola taffensis type strain (RW262).</title>
        <authorList>
            <person name="Woyke T."/>
            <person name="Chertkov O."/>
            <person name="Lapidus A."/>
            <person name="Nolan M."/>
            <person name="Lucas S."/>
            <person name="Del Rio T.G."/>
            <person name="Tice H."/>
            <person name="Cheng J.F."/>
            <person name="Tapia R."/>
            <person name="Han C."/>
            <person name="Goodwin L."/>
            <person name="Pitluck S."/>
            <person name="Liolios K."/>
            <person name="Pagani I."/>
            <person name="Ivanova N."/>
            <person name="Huntemann M."/>
            <person name="Mavromatis K."/>
            <person name="Mikhailova N."/>
            <person name="Pati A."/>
            <person name="Chen A."/>
            <person name="Palaniappan K."/>
            <person name="Land M."/>
            <person name="Hauser L."/>
            <person name="Brambilla E.M."/>
            <person name="Rohde M."/>
            <person name="Mwirichia R."/>
            <person name="Sikorski J."/>
            <person name="Tindall B.J."/>
            <person name="Goker M."/>
            <person name="Bristow J."/>
            <person name="Eisen J.A."/>
            <person name="Markowitz V."/>
            <person name="Hugenholtz P."/>
            <person name="Klenk H.P."/>
            <person name="Kyrpides N.C."/>
        </authorList>
    </citation>
    <scope>NUCLEOTIDE SEQUENCE [LARGE SCALE GENOMIC DNA]</scope>
    <source>
        <strain evidence="11">DSM 16823 / RW262 / RW262</strain>
    </source>
</reference>
<dbReference type="GO" id="GO:0032993">
    <property type="term" value="C:protein-DNA complex"/>
    <property type="evidence" value="ECO:0007669"/>
    <property type="project" value="TreeGrafter"/>
</dbReference>
<dbReference type="GO" id="GO:0006355">
    <property type="term" value="P:regulation of DNA-templated transcription"/>
    <property type="evidence" value="ECO:0007669"/>
    <property type="project" value="InterPro"/>
</dbReference>
<dbReference type="PROSITE" id="PS51755">
    <property type="entry name" value="OMPR_PHOB"/>
    <property type="match status" value="1"/>
</dbReference>
<dbReference type="Proteomes" id="UP000007463">
    <property type="component" value="Chromosome"/>
</dbReference>
<dbReference type="HOGENOM" id="CLU_000445_30_4_10"/>
<accession>F2IFW4</accession>